<dbReference type="AlphaFoldDB" id="A0A0F9F9H9"/>
<dbReference type="Gene3D" id="3.40.50.300">
    <property type="entry name" value="P-loop containing nucleotide triphosphate hydrolases"/>
    <property type="match status" value="1"/>
</dbReference>
<name>A0A0F9F9H9_9ZZZZ</name>
<dbReference type="GO" id="GO:0016787">
    <property type="term" value="F:hydrolase activity"/>
    <property type="evidence" value="ECO:0007669"/>
    <property type="project" value="InterPro"/>
</dbReference>
<feature type="domain" description="Helicase/UvrB N-terminal" evidence="1">
    <location>
        <begin position="24"/>
        <end position="63"/>
    </location>
</feature>
<feature type="non-terminal residue" evidence="2">
    <location>
        <position position="74"/>
    </location>
</feature>
<evidence type="ECO:0000313" key="2">
    <source>
        <dbReference type="EMBL" id="KKL83034.1"/>
    </source>
</evidence>
<dbReference type="InterPro" id="IPR006935">
    <property type="entry name" value="Helicase/UvrB_N"/>
</dbReference>
<accession>A0A0F9F9H9</accession>
<dbReference type="InterPro" id="IPR027417">
    <property type="entry name" value="P-loop_NTPase"/>
</dbReference>
<dbReference type="EMBL" id="LAZR01022101">
    <property type="protein sequence ID" value="KKL83034.1"/>
    <property type="molecule type" value="Genomic_DNA"/>
</dbReference>
<gene>
    <name evidence="2" type="ORF">LCGC14_1978750</name>
</gene>
<organism evidence="2">
    <name type="scientific">marine sediment metagenome</name>
    <dbReference type="NCBI Taxonomy" id="412755"/>
    <lineage>
        <taxon>unclassified sequences</taxon>
        <taxon>metagenomes</taxon>
        <taxon>ecological metagenomes</taxon>
    </lineage>
</organism>
<reference evidence="2" key="1">
    <citation type="journal article" date="2015" name="Nature">
        <title>Complex archaea that bridge the gap between prokaryotes and eukaryotes.</title>
        <authorList>
            <person name="Spang A."/>
            <person name="Saw J.H."/>
            <person name="Jorgensen S.L."/>
            <person name="Zaremba-Niedzwiedzka K."/>
            <person name="Martijn J."/>
            <person name="Lind A.E."/>
            <person name="van Eijk R."/>
            <person name="Schleper C."/>
            <person name="Guy L."/>
            <person name="Ettema T.J."/>
        </authorList>
    </citation>
    <scope>NUCLEOTIDE SEQUENCE</scope>
</reference>
<comment type="caution">
    <text evidence="2">The sequence shown here is derived from an EMBL/GenBank/DDBJ whole genome shotgun (WGS) entry which is preliminary data.</text>
</comment>
<sequence>MIVCPPKPSDLGIVTADGKDVWWKGQEDVITEIANAFTDHRFVLANMPTGSGKTIVAVAIGRLLGLSSVSMTHT</sequence>
<protein>
    <recommendedName>
        <fullName evidence="1">Helicase/UvrB N-terminal domain-containing protein</fullName>
    </recommendedName>
</protein>
<evidence type="ECO:0000259" key="1">
    <source>
        <dbReference type="Pfam" id="PF04851"/>
    </source>
</evidence>
<dbReference type="GO" id="GO:0005524">
    <property type="term" value="F:ATP binding"/>
    <property type="evidence" value="ECO:0007669"/>
    <property type="project" value="InterPro"/>
</dbReference>
<dbReference type="Pfam" id="PF04851">
    <property type="entry name" value="ResIII"/>
    <property type="match status" value="1"/>
</dbReference>
<dbReference type="SUPFAM" id="SSF52540">
    <property type="entry name" value="P-loop containing nucleoside triphosphate hydrolases"/>
    <property type="match status" value="1"/>
</dbReference>
<proteinExistence type="predicted"/>
<dbReference type="GO" id="GO:0003677">
    <property type="term" value="F:DNA binding"/>
    <property type="evidence" value="ECO:0007669"/>
    <property type="project" value="InterPro"/>
</dbReference>